<keyword evidence="3" id="KW-1185">Reference proteome</keyword>
<gene>
    <name evidence="2" type="ORF">ABVK25_001855</name>
</gene>
<dbReference type="Proteomes" id="UP001590951">
    <property type="component" value="Unassembled WGS sequence"/>
</dbReference>
<organism evidence="2 3">
    <name type="scientific">Lepraria finkii</name>
    <dbReference type="NCBI Taxonomy" id="1340010"/>
    <lineage>
        <taxon>Eukaryota</taxon>
        <taxon>Fungi</taxon>
        <taxon>Dikarya</taxon>
        <taxon>Ascomycota</taxon>
        <taxon>Pezizomycotina</taxon>
        <taxon>Lecanoromycetes</taxon>
        <taxon>OSLEUM clade</taxon>
        <taxon>Lecanoromycetidae</taxon>
        <taxon>Lecanorales</taxon>
        <taxon>Lecanorineae</taxon>
        <taxon>Stereocaulaceae</taxon>
        <taxon>Lepraria</taxon>
    </lineage>
</organism>
<feature type="region of interest" description="Disordered" evidence="1">
    <location>
        <begin position="93"/>
        <end position="112"/>
    </location>
</feature>
<accession>A0ABR4BK99</accession>
<feature type="region of interest" description="Disordered" evidence="1">
    <location>
        <begin position="278"/>
        <end position="313"/>
    </location>
</feature>
<dbReference type="PANTHER" id="PTHR28190:SF1">
    <property type="entry name" value="NUCLEAR MIGRATION PROTEIN NUM1"/>
    <property type="match status" value="1"/>
</dbReference>
<dbReference type="PANTHER" id="PTHR28190">
    <property type="entry name" value="NUCLEAR MIGRATION PROTEIN NUM1"/>
    <property type="match status" value="1"/>
</dbReference>
<feature type="compositionally biased region" description="Basic and acidic residues" evidence="1">
    <location>
        <begin position="370"/>
        <end position="387"/>
    </location>
</feature>
<feature type="region of interest" description="Disordered" evidence="1">
    <location>
        <begin position="343"/>
        <end position="415"/>
    </location>
</feature>
<evidence type="ECO:0000313" key="3">
    <source>
        <dbReference type="Proteomes" id="UP001590951"/>
    </source>
</evidence>
<sequence>MATSNGEEDHQAVAYEDTNGSSGRDDPFSLETPQPKPQPHRYSSFDTQLFALNHPSSSPAQAKKALEAHLAETDRRIQETSKLGTTLVQQRQSLSQRLRDVGSQEEDSQISPELRQKLVEIEREYYEVGRHSARVFLGPKSESTGDGTSFALDGRNPTSPTKFSSQATDSPSKVNVPRKQRNQASKTDDIEFAAEITTSLLGQVRHLQAVLVERDEALKSANAKKSRLELDAEGFSQRLRSLDDSEQRYKDENWSLETQMQEAHAAAREAAIREQKLQQSLAAATSEKNTAQRELDDLKQDHSKVTEDYATVRKNHESELANLRKSVNLGESEKDALQRKIEELDSQNRELANGLAGRFRGDENEPEADTGARDEGFPLDVSEREHSPPPSPTKGAQRHSMLESETLKELTKPRS</sequence>
<evidence type="ECO:0000256" key="1">
    <source>
        <dbReference type="SAM" id="MobiDB-lite"/>
    </source>
</evidence>
<feature type="compositionally biased region" description="Basic and acidic residues" evidence="1">
    <location>
        <begin position="400"/>
        <end position="415"/>
    </location>
</feature>
<feature type="region of interest" description="Disordered" evidence="1">
    <location>
        <begin position="1"/>
        <end position="44"/>
    </location>
</feature>
<feature type="region of interest" description="Disordered" evidence="1">
    <location>
        <begin position="137"/>
        <end position="187"/>
    </location>
</feature>
<feature type="compositionally biased region" description="Polar residues" evidence="1">
    <location>
        <begin position="278"/>
        <end position="289"/>
    </location>
</feature>
<evidence type="ECO:0000313" key="2">
    <source>
        <dbReference type="EMBL" id="KAL2058237.1"/>
    </source>
</evidence>
<feature type="compositionally biased region" description="Basic and acidic residues" evidence="1">
    <location>
        <begin position="290"/>
        <end position="313"/>
    </location>
</feature>
<feature type="compositionally biased region" description="Polar residues" evidence="1">
    <location>
        <begin position="156"/>
        <end position="173"/>
    </location>
</feature>
<comment type="caution">
    <text evidence="2">The sequence shown here is derived from an EMBL/GenBank/DDBJ whole genome shotgun (WGS) entry which is preliminary data.</text>
</comment>
<protein>
    <submittedName>
        <fullName evidence="2">Uncharacterized protein</fullName>
    </submittedName>
</protein>
<dbReference type="InterPro" id="IPR053005">
    <property type="entry name" value="Nuclear_Pos-Cytoskel_Interact"/>
</dbReference>
<proteinExistence type="predicted"/>
<name>A0ABR4BK99_9LECA</name>
<reference evidence="2 3" key="1">
    <citation type="submission" date="2024-09" db="EMBL/GenBank/DDBJ databases">
        <title>Rethinking Asexuality: The Enigmatic Case of Functional Sexual Genes in Lepraria (Stereocaulaceae).</title>
        <authorList>
            <person name="Doellman M."/>
            <person name="Sun Y."/>
            <person name="Barcenas-Pena A."/>
            <person name="Lumbsch H.T."/>
            <person name="Grewe F."/>
        </authorList>
    </citation>
    <scope>NUCLEOTIDE SEQUENCE [LARGE SCALE GENOMIC DNA]</scope>
    <source>
        <strain evidence="2 3">Grewe 0041</strain>
    </source>
</reference>
<dbReference type="EMBL" id="JBHFEH010000003">
    <property type="protein sequence ID" value="KAL2058237.1"/>
    <property type="molecule type" value="Genomic_DNA"/>
</dbReference>